<accession>A0ABX0XA77</accession>
<reference evidence="2 3" key="1">
    <citation type="submission" date="2020-03" db="EMBL/GenBank/DDBJ databases">
        <title>Genomic Encyclopedia of Type Strains, Phase IV (KMG-IV): sequencing the most valuable type-strain genomes for metagenomic binning, comparative biology and taxonomic classification.</title>
        <authorList>
            <person name="Goeker M."/>
        </authorList>
    </citation>
    <scope>NUCLEOTIDE SEQUENCE [LARGE SCALE GENOMIC DNA]</scope>
    <source>
        <strain evidence="2 3">DSM 105096</strain>
    </source>
</reference>
<name>A0ABX0XA77_9BACT</name>
<sequence>MSEIKQAGIKGYALLGAFIAILLFLFLVIYIYKANGNGVPESPDLYGYLAESARAVLRA</sequence>
<gene>
    <name evidence="2" type="ORF">GGR27_001668</name>
</gene>
<evidence type="ECO:0000313" key="3">
    <source>
        <dbReference type="Proteomes" id="UP000770785"/>
    </source>
</evidence>
<keyword evidence="1" id="KW-0812">Transmembrane</keyword>
<dbReference type="EMBL" id="JAATJH010000002">
    <property type="protein sequence ID" value="NJC26169.1"/>
    <property type="molecule type" value="Genomic_DNA"/>
</dbReference>
<comment type="caution">
    <text evidence="2">The sequence shown here is derived from an EMBL/GenBank/DDBJ whole genome shotgun (WGS) entry which is preliminary data.</text>
</comment>
<evidence type="ECO:0000256" key="1">
    <source>
        <dbReference type="SAM" id="Phobius"/>
    </source>
</evidence>
<keyword evidence="1" id="KW-0472">Membrane</keyword>
<evidence type="ECO:0000313" key="2">
    <source>
        <dbReference type="EMBL" id="NJC26169.1"/>
    </source>
</evidence>
<proteinExistence type="predicted"/>
<protein>
    <submittedName>
        <fullName evidence="2">Uncharacterized protein</fullName>
    </submittedName>
</protein>
<keyword evidence="1" id="KW-1133">Transmembrane helix</keyword>
<feature type="transmembrane region" description="Helical" evidence="1">
    <location>
        <begin position="12"/>
        <end position="32"/>
    </location>
</feature>
<keyword evidence="3" id="KW-1185">Reference proteome</keyword>
<organism evidence="2 3">
    <name type="scientific">Neolewinella antarctica</name>
    <dbReference type="NCBI Taxonomy" id="442734"/>
    <lineage>
        <taxon>Bacteria</taxon>
        <taxon>Pseudomonadati</taxon>
        <taxon>Bacteroidota</taxon>
        <taxon>Saprospiria</taxon>
        <taxon>Saprospirales</taxon>
        <taxon>Lewinellaceae</taxon>
        <taxon>Neolewinella</taxon>
    </lineage>
</organism>
<dbReference type="RefSeq" id="WP_168036925.1">
    <property type="nucleotide sequence ID" value="NZ_JAATJH010000002.1"/>
</dbReference>
<dbReference type="Proteomes" id="UP000770785">
    <property type="component" value="Unassembled WGS sequence"/>
</dbReference>